<keyword evidence="14 21" id="KW-0067">ATP-binding</keyword>
<evidence type="ECO:0000256" key="3">
    <source>
        <dbReference type="ARBA" id="ARBA00010217"/>
    </source>
</evidence>
<dbReference type="Pfam" id="PF07714">
    <property type="entry name" value="PK_Tyr_Ser-Thr"/>
    <property type="match status" value="1"/>
</dbReference>
<dbReference type="InterPro" id="IPR017441">
    <property type="entry name" value="Protein_kinase_ATP_BS"/>
</dbReference>
<dbReference type="PROSITE" id="PS00108">
    <property type="entry name" value="PROTEIN_KINASE_ST"/>
    <property type="match status" value="1"/>
</dbReference>
<dbReference type="AlphaFoldDB" id="A0AAQ3KNN8"/>
<evidence type="ECO:0000256" key="6">
    <source>
        <dbReference type="ARBA" id="ARBA00022527"/>
    </source>
</evidence>
<evidence type="ECO:0000256" key="14">
    <source>
        <dbReference type="ARBA" id="ARBA00022840"/>
    </source>
</evidence>
<evidence type="ECO:0000256" key="13">
    <source>
        <dbReference type="ARBA" id="ARBA00022821"/>
    </source>
</evidence>
<dbReference type="PROSITE" id="PS50011">
    <property type="entry name" value="PROTEIN_KINASE_DOM"/>
    <property type="match status" value="1"/>
</dbReference>
<evidence type="ECO:0000259" key="24">
    <source>
        <dbReference type="PROSITE" id="PS50011"/>
    </source>
</evidence>
<dbReference type="PANTHER" id="PTHR27007">
    <property type="match status" value="1"/>
</dbReference>
<dbReference type="Gene3D" id="2.60.120.200">
    <property type="match status" value="1"/>
</dbReference>
<proteinExistence type="inferred from homology"/>
<keyword evidence="18" id="KW-0325">Glycoprotein</keyword>
<evidence type="ECO:0000313" key="26">
    <source>
        <dbReference type="Proteomes" id="UP001327560"/>
    </source>
</evidence>
<feature type="transmembrane region" description="Helical" evidence="22">
    <location>
        <begin position="286"/>
        <end position="310"/>
    </location>
</feature>
<keyword evidence="17" id="KW-0675">Receptor</keyword>
<dbReference type="GO" id="GO:0030246">
    <property type="term" value="F:carbohydrate binding"/>
    <property type="evidence" value="ECO:0007669"/>
    <property type="project" value="UniProtKB-KW"/>
</dbReference>
<keyword evidence="6" id="KW-0723">Serine/threonine-protein kinase</keyword>
<dbReference type="SUPFAM" id="SSF56112">
    <property type="entry name" value="Protein kinase-like (PK-like)"/>
    <property type="match status" value="1"/>
</dbReference>
<evidence type="ECO:0000256" key="20">
    <source>
        <dbReference type="ARBA" id="ARBA00048679"/>
    </source>
</evidence>
<gene>
    <name evidence="25" type="ORF">Cni_G18040</name>
</gene>
<dbReference type="Gene3D" id="3.30.200.20">
    <property type="entry name" value="Phosphorylase Kinase, domain 1"/>
    <property type="match status" value="1"/>
</dbReference>
<evidence type="ECO:0000256" key="15">
    <source>
        <dbReference type="ARBA" id="ARBA00022989"/>
    </source>
</evidence>
<evidence type="ECO:0000256" key="22">
    <source>
        <dbReference type="SAM" id="Phobius"/>
    </source>
</evidence>
<dbReference type="CDD" id="cd06899">
    <property type="entry name" value="lectin_legume_LecRK_Arcelin_ConA"/>
    <property type="match status" value="1"/>
</dbReference>
<dbReference type="InterPro" id="IPR013320">
    <property type="entry name" value="ConA-like_dom_sf"/>
</dbReference>
<evidence type="ECO:0000256" key="1">
    <source>
        <dbReference type="ARBA" id="ARBA00004251"/>
    </source>
</evidence>
<evidence type="ECO:0000256" key="4">
    <source>
        <dbReference type="ARBA" id="ARBA00012513"/>
    </source>
</evidence>
<keyword evidence="7" id="KW-0808">Transferase</keyword>
<dbReference type="GO" id="GO:0042742">
    <property type="term" value="P:defense response to bacterium"/>
    <property type="evidence" value="ECO:0007669"/>
    <property type="project" value="UniProtKB-ARBA"/>
</dbReference>
<evidence type="ECO:0000313" key="25">
    <source>
        <dbReference type="EMBL" id="WOL09287.1"/>
    </source>
</evidence>
<dbReference type="InterPro" id="IPR001245">
    <property type="entry name" value="Ser-Thr/Tyr_kinase_cat_dom"/>
</dbReference>
<accession>A0AAQ3KNN8</accession>
<keyword evidence="13" id="KW-0611">Plant defense</keyword>
<evidence type="ECO:0000256" key="19">
    <source>
        <dbReference type="ARBA" id="ARBA00047899"/>
    </source>
</evidence>
<name>A0AAQ3KNN8_9LILI</name>
<feature type="domain" description="Protein kinase" evidence="24">
    <location>
        <begin position="346"/>
        <end position="607"/>
    </location>
</feature>
<comment type="similarity">
    <text evidence="3">In the C-terminal section; belongs to the protein kinase superfamily. Ser/Thr protein kinase family.</text>
</comment>
<dbReference type="GO" id="GO:0005524">
    <property type="term" value="F:ATP binding"/>
    <property type="evidence" value="ECO:0007669"/>
    <property type="project" value="UniProtKB-UniRule"/>
</dbReference>
<dbReference type="GO" id="GO:0004674">
    <property type="term" value="F:protein serine/threonine kinase activity"/>
    <property type="evidence" value="ECO:0007669"/>
    <property type="project" value="UniProtKB-KW"/>
</dbReference>
<dbReference type="InterPro" id="IPR000719">
    <property type="entry name" value="Prot_kinase_dom"/>
</dbReference>
<dbReference type="InterPro" id="IPR011009">
    <property type="entry name" value="Kinase-like_dom_sf"/>
</dbReference>
<dbReference type="EMBL" id="CP136894">
    <property type="protein sequence ID" value="WOL09287.1"/>
    <property type="molecule type" value="Genomic_DNA"/>
</dbReference>
<feature type="chain" id="PRO_5043035537" description="non-specific serine/threonine protein kinase" evidence="23">
    <location>
        <begin position="21"/>
        <end position="656"/>
    </location>
</feature>
<evidence type="ECO:0000256" key="12">
    <source>
        <dbReference type="ARBA" id="ARBA00022777"/>
    </source>
</evidence>
<evidence type="ECO:0000256" key="17">
    <source>
        <dbReference type="ARBA" id="ARBA00023170"/>
    </source>
</evidence>
<evidence type="ECO:0000256" key="8">
    <source>
        <dbReference type="ARBA" id="ARBA00022692"/>
    </source>
</evidence>
<evidence type="ECO:0000256" key="5">
    <source>
        <dbReference type="ARBA" id="ARBA00022475"/>
    </source>
</evidence>
<dbReference type="Pfam" id="PF00139">
    <property type="entry name" value="Lectin_legB"/>
    <property type="match status" value="1"/>
</dbReference>
<comment type="catalytic activity">
    <reaction evidence="19">
        <text>L-threonyl-[protein] + ATP = O-phospho-L-threonyl-[protein] + ADP + H(+)</text>
        <dbReference type="Rhea" id="RHEA:46608"/>
        <dbReference type="Rhea" id="RHEA-COMP:11060"/>
        <dbReference type="Rhea" id="RHEA-COMP:11605"/>
        <dbReference type="ChEBI" id="CHEBI:15378"/>
        <dbReference type="ChEBI" id="CHEBI:30013"/>
        <dbReference type="ChEBI" id="CHEBI:30616"/>
        <dbReference type="ChEBI" id="CHEBI:61977"/>
        <dbReference type="ChEBI" id="CHEBI:456216"/>
        <dbReference type="EC" id="2.7.11.1"/>
    </reaction>
</comment>
<dbReference type="Gene3D" id="1.10.510.10">
    <property type="entry name" value="Transferase(Phosphotransferase) domain 1"/>
    <property type="match status" value="1"/>
</dbReference>
<evidence type="ECO:0000256" key="7">
    <source>
        <dbReference type="ARBA" id="ARBA00022679"/>
    </source>
</evidence>
<dbReference type="SMART" id="SM00220">
    <property type="entry name" value="S_TKc"/>
    <property type="match status" value="1"/>
</dbReference>
<evidence type="ECO:0000256" key="11">
    <source>
        <dbReference type="ARBA" id="ARBA00022741"/>
    </source>
</evidence>
<evidence type="ECO:0000256" key="2">
    <source>
        <dbReference type="ARBA" id="ARBA00008536"/>
    </source>
</evidence>
<organism evidence="25 26">
    <name type="scientific">Canna indica</name>
    <name type="common">Indian-shot</name>
    <dbReference type="NCBI Taxonomy" id="4628"/>
    <lineage>
        <taxon>Eukaryota</taxon>
        <taxon>Viridiplantae</taxon>
        <taxon>Streptophyta</taxon>
        <taxon>Embryophyta</taxon>
        <taxon>Tracheophyta</taxon>
        <taxon>Spermatophyta</taxon>
        <taxon>Magnoliopsida</taxon>
        <taxon>Liliopsida</taxon>
        <taxon>Zingiberales</taxon>
        <taxon>Cannaceae</taxon>
        <taxon>Canna</taxon>
    </lineage>
</organism>
<dbReference type="GO" id="GO:0002229">
    <property type="term" value="P:defense response to oomycetes"/>
    <property type="evidence" value="ECO:0007669"/>
    <property type="project" value="UniProtKB-ARBA"/>
</dbReference>
<dbReference type="PROSITE" id="PS00107">
    <property type="entry name" value="PROTEIN_KINASE_ATP"/>
    <property type="match status" value="1"/>
</dbReference>
<dbReference type="EC" id="2.7.11.1" evidence="4"/>
<reference evidence="25 26" key="1">
    <citation type="submission" date="2023-10" db="EMBL/GenBank/DDBJ databases">
        <title>Chromosome-scale genome assembly provides insights into flower coloration mechanisms of Canna indica.</title>
        <authorList>
            <person name="Li C."/>
        </authorList>
    </citation>
    <scope>NUCLEOTIDE SEQUENCE [LARGE SCALE GENOMIC DNA]</scope>
    <source>
        <tissue evidence="25">Flower</tissue>
    </source>
</reference>
<keyword evidence="16 22" id="KW-0472">Membrane</keyword>
<evidence type="ECO:0000256" key="18">
    <source>
        <dbReference type="ARBA" id="ARBA00023180"/>
    </source>
</evidence>
<dbReference type="InterPro" id="IPR001220">
    <property type="entry name" value="Legume_lectin_dom"/>
</dbReference>
<dbReference type="GO" id="GO:0005886">
    <property type="term" value="C:plasma membrane"/>
    <property type="evidence" value="ECO:0007669"/>
    <property type="project" value="UniProtKB-SubCell"/>
</dbReference>
<dbReference type="InterPro" id="IPR050528">
    <property type="entry name" value="L-type_Lectin-RKs"/>
</dbReference>
<keyword evidence="5" id="KW-1003">Cell membrane</keyword>
<dbReference type="PROSITE" id="PS00307">
    <property type="entry name" value="LECTIN_LEGUME_BETA"/>
    <property type="match status" value="1"/>
</dbReference>
<dbReference type="FunFam" id="1.10.510.10:FF:000108">
    <property type="entry name" value="L-type lectin-domain containing receptor kinase S.4"/>
    <property type="match status" value="1"/>
</dbReference>
<feature type="binding site" evidence="21">
    <location>
        <position position="376"/>
    </location>
    <ligand>
        <name>ATP</name>
        <dbReference type="ChEBI" id="CHEBI:30616"/>
    </ligand>
</feature>
<dbReference type="FunFam" id="3.30.200.20:FF:000112">
    <property type="entry name" value="Lectin-domain containing receptor kinase A4.3"/>
    <property type="match status" value="1"/>
</dbReference>
<dbReference type="Proteomes" id="UP001327560">
    <property type="component" value="Chromosome 5"/>
</dbReference>
<sequence length="656" mass="72541">MASVLSTVLVFILLAKLAASSNDTLIFNGFRQTDLMSVSGVAEITSDGVIQMTGGRNHTVGHAFYPLPITFKRSTDGKTFSFSTTFVFAIVSPYRYLSGHGIAFALTPTKELQTLPSQYLGLFDLSNVGDSDDHIIAVELDTIMNPEFNDINDNHVGIDINSLVSENSSSASYYDNKERVWKMVQLNSGEAIQVWIDYNSDDTQLDVAIAPLNVSKPDTSLVTLKLINASSIFLDEMYVGFFASTGSIPACHYILGWSFSLNKGAPQLDPSKLPPVPRPPKRELNVFAIALPPSAAILILLIFMAIVFLVGKQRRKKFAELLEDWELEYGPRRFSYKDLYSATKGFDETNLLGVGGFGRVYRGALPRSKIEIAVKKISHDSKQGMREFVSEIVSLGRLRHRNLVQLLGYCRRRGELLLVYEHLPNGSLDKFLFRRGDRPPPLNWSQRFRIIKGVAAGLLYLHEEWEQVVVHRDIKASNVLLDCELNPKLGDFGLARLYDHGSNPHTTHIVGTLGYIAPELSCTGKATTSTDVYAFGAFLLEVACGRRPTDLHDNATGLASDPKLGEEFVAEEMELVLKLGLLCSHPNAMARPSIKQAAQLLEGDASLMDSVSPDGLISSFSIQRYDESFDEFLVLNLSNSSNLHIEYSSPLISGRS</sequence>
<keyword evidence="11 21" id="KW-0547">Nucleotide-binding</keyword>
<comment type="subcellular location">
    <subcellularLocation>
        <location evidence="1">Cell membrane</location>
        <topology evidence="1">Single-pass type I membrane protein</topology>
    </subcellularLocation>
</comment>
<dbReference type="InterPro" id="IPR019825">
    <property type="entry name" value="Lectin_legB_Mn/Ca_BS"/>
</dbReference>
<keyword evidence="15 22" id="KW-1133">Transmembrane helix</keyword>
<evidence type="ECO:0000256" key="21">
    <source>
        <dbReference type="PROSITE-ProRule" id="PRU10141"/>
    </source>
</evidence>
<dbReference type="InterPro" id="IPR008271">
    <property type="entry name" value="Ser/Thr_kinase_AS"/>
</dbReference>
<dbReference type="FunFam" id="2.60.120.200:FF:000086">
    <property type="entry name" value="L-type lectin-domain containing receptor kinase S.4"/>
    <property type="match status" value="1"/>
</dbReference>
<evidence type="ECO:0000256" key="10">
    <source>
        <dbReference type="ARBA" id="ARBA00022734"/>
    </source>
</evidence>
<feature type="signal peptide" evidence="23">
    <location>
        <begin position="1"/>
        <end position="20"/>
    </location>
</feature>
<evidence type="ECO:0000256" key="23">
    <source>
        <dbReference type="SAM" id="SignalP"/>
    </source>
</evidence>
<comment type="catalytic activity">
    <reaction evidence="20">
        <text>L-seryl-[protein] + ATP = O-phospho-L-seryl-[protein] + ADP + H(+)</text>
        <dbReference type="Rhea" id="RHEA:17989"/>
        <dbReference type="Rhea" id="RHEA-COMP:9863"/>
        <dbReference type="Rhea" id="RHEA-COMP:11604"/>
        <dbReference type="ChEBI" id="CHEBI:15378"/>
        <dbReference type="ChEBI" id="CHEBI:29999"/>
        <dbReference type="ChEBI" id="CHEBI:30616"/>
        <dbReference type="ChEBI" id="CHEBI:83421"/>
        <dbReference type="ChEBI" id="CHEBI:456216"/>
        <dbReference type="EC" id="2.7.11.1"/>
    </reaction>
</comment>
<keyword evidence="8 22" id="KW-0812">Transmembrane</keyword>
<protein>
    <recommendedName>
        <fullName evidence="4">non-specific serine/threonine protein kinase</fullName>
        <ecNumber evidence="4">2.7.11.1</ecNumber>
    </recommendedName>
</protein>
<dbReference type="SUPFAM" id="SSF49899">
    <property type="entry name" value="Concanavalin A-like lectins/glucanases"/>
    <property type="match status" value="1"/>
</dbReference>
<keyword evidence="26" id="KW-1185">Reference proteome</keyword>
<dbReference type="CDD" id="cd14066">
    <property type="entry name" value="STKc_IRAK"/>
    <property type="match status" value="1"/>
</dbReference>
<evidence type="ECO:0000256" key="9">
    <source>
        <dbReference type="ARBA" id="ARBA00022729"/>
    </source>
</evidence>
<keyword evidence="12" id="KW-0418">Kinase</keyword>
<keyword evidence="9 23" id="KW-0732">Signal</keyword>
<keyword evidence="10" id="KW-0430">Lectin</keyword>
<evidence type="ECO:0000256" key="16">
    <source>
        <dbReference type="ARBA" id="ARBA00023136"/>
    </source>
</evidence>
<comment type="similarity">
    <text evidence="2">In the N-terminal section; belongs to the leguminous lectin family.</text>
</comment>